<keyword evidence="1" id="KW-0732">Signal</keyword>
<keyword evidence="3" id="KW-1185">Reference proteome</keyword>
<comment type="caution">
    <text evidence="2">The sequence shown here is derived from an EMBL/GenBank/DDBJ whole genome shotgun (WGS) entry which is preliminary data.</text>
</comment>
<dbReference type="OrthoDB" id="9792428at2"/>
<evidence type="ECO:0000313" key="2">
    <source>
        <dbReference type="EMBL" id="PAU73905.1"/>
    </source>
</evidence>
<evidence type="ECO:0000313" key="3">
    <source>
        <dbReference type="Proteomes" id="UP000217771"/>
    </source>
</evidence>
<dbReference type="InterPro" id="IPR036514">
    <property type="entry name" value="SGNH_hydro_sf"/>
</dbReference>
<dbReference type="GO" id="GO:0016788">
    <property type="term" value="F:hydrolase activity, acting on ester bonds"/>
    <property type="evidence" value="ECO:0007669"/>
    <property type="project" value="UniProtKB-ARBA"/>
</dbReference>
<dbReference type="RefSeq" id="WP_095623628.1">
    <property type="nucleotide sequence ID" value="NZ_NSKB01000022.1"/>
</dbReference>
<dbReference type="SUPFAM" id="SSF52266">
    <property type="entry name" value="SGNH hydrolase"/>
    <property type="match status" value="1"/>
</dbReference>
<dbReference type="AlphaFoldDB" id="A0A2A2ENF2"/>
<accession>A0A2A2ENF2</accession>
<dbReference type="Proteomes" id="UP000217771">
    <property type="component" value="Unassembled WGS sequence"/>
</dbReference>
<dbReference type="Gene3D" id="3.40.50.1110">
    <property type="entry name" value="SGNH hydrolase"/>
    <property type="match status" value="1"/>
</dbReference>
<protein>
    <recommendedName>
        <fullName evidence="4">SGNH/GDSL hydrolase family protein</fullName>
    </recommendedName>
</protein>
<organism evidence="2 3">
    <name type="scientific">Halomonas salipaludis</name>
    <dbReference type="NCBI Taxonomy" id="2032625"/>
    <lineage>
        <taxon>Bacteria</taxon>
        <taxon>Pseudomonadati</taxon>
        <taxon>Pseudomonadota</taxon>
        <taxon>Gammaproteobacteria</taxon>
        <taxon>Oceanospirillales</taxon>
        <taxon>Halomonadaceae</taxon>
        <taxon>Halomonas</taxon>
    </lineage>
</organism>
<evidence type="ECO:0000256" key="1">
    <source>
        <dbReference type="SAM" id="SignalP"/>
    </source>
</evidence>
<sequence>MLPRHAKHFSTVILLAIAAGTVSADTSPAITSPTSQNPAQILYVGNSYFYYNNSLHNYVRRMAVAAYPDMEDRLNSKSATISGAYLAQHDVTSYLFPGALGLSDPFDLVILGGHSTASLTPEKQEAFRVAVTAHDAAIKASGAQTVLYMTPAYNEYHSNFDPEMQDKVDELYTRVGNEVDALVIPAGLAFAKAYEQRPDIELHVDYDGSHPTPLGSYLAAATVFATLYDTPITGNPYTYYGLIDEEDAAFLQAVAEETVEEYFSR</sequence>
<name>A0A2A2ENF2_9GAMM</name>
<feature type="signal peptide" evidence="1">
    <location>
        <begin position="1"/>
        <end position="24"/>
    </location>
</feature>
<gene>
    <name evidence="2" type="ORF">CK498_25360</name>
</gene>
<proteinExistence type="predicted"/>
<evidence type="ECO:0008006" key="4">
    <source>
        <dbReference type="Google" id="ProtNLM"/>
    </source>
</evidence>
<feature type="chain" id="PRO_5012991177" description="SGNH/GDSL hydrolase family protein" evidence="1">
    <location>
        <begin position="25"/>
        <end position="265"/>
    </location>
</feature>
<reference evidence="2 3" key="1">
    <citation type="submission" date="2017-08" db="EMBL/GenBank/DDBJ databases">
        <title>Halomonas alkalisoli sp. nov., isolated from saline alkaline soil.</title>
        <authorList>
            <person name="Wang D."/>
            <person name="Zhang G."/>
        </authorList>
    </citation>
    <scope>NUCLEOTIDE SEQUENCE [LARGE SCALE GENOMIC DNA]</scope>
    <source>
        <strain evidence="2 3">WRN001</strain>
    </source>
</reference>
<dbReference type="EMBL" id="NSKB01000022">
    <property type="protein sequence ID" value="PAU73905.1"/>
    <property type="molecule type" value="Genomic_DNA"/>
</dbReference>